<keyword evidence="2" id="KW-1185">Reference proteome</keyword>
<dbReference type="Proteomes" id="UP001054945">
    <property type="component" value="Unassembled WGS sequence"/>
</dbReference>
<gene>
    <name evidence="1" type="ORF">CEXT_335251</name>
</gene>
<reference evidence="1 2" key="1">
    <citation type="submission" date="2021-06" db="EMBL/GenBank/DDBJ databases">
        <title>Caerostris extrusa draft genome.</title>
        <authorList>
            <person name="Kono N."/>
            <person name="Arakawa K."/>
        </authorList>
    </citation>
    <scope>NUCLEOTIDE SEQUENCE [LARGE SCALE GENOMIC DNA]</scope>
</reference>
<dbReference type="EMBL" id="BPLR01010526">
    <property type="protein sequence ID" value="GIY39890.1"/>
    <property type="molecule type" value="Genomic_DNA"/>
</dbReference>
<organism evidence="1 2">
    <name type="scientific">Caerostris extrusa</name>
    <name type="common">Bark spider</name>
    <name type="synonym">Caerostris bankana</name>
    <dbReference type="NCBI Taxonomy" id="172846"/>
    <lineage>
        <taxon>Eukaryota</taxon>
        <taxon>Metazoa</taxon>
        <taxon>Ecdysozoa</taxon>
        <taxon>Arthropoda</taxon>
        <taxon>Chelicerata</taxon>
        <taxon>Arachnida</taxon>
        <taxon>Araneae</taxon>
        <taxon>Araneomorphae</taxon>
        <taxon>Entelegynae</taxon>
        <taxon>Araneoidea</taxon>
        <taxon>Araneidae</taxon>
        <taxon>Caerostris</taxon>
    </lineage>
</organism>
<evidence type="ECO:0000313" key="2">
    <source>
        <dbReference type="Proteomes" id="UP001054945"/>
    </source>
</evidence>
<evidence type="ECO:0000313" key="1">
    <source>
        <dbReference type="EMBL" id="GIY39890.1"/>
    </source>
</evidence>
<dbReference type="AlphaFoldDB" id="A0AAV4T559"/>
<proteinExistence type="predicted"/>
<name>A0AAV4T559_CAEEX</name>
<protein>
    <submittedName>
        <fullName evidence="1">Uncharacterized protein</fullName>
    </submittedName>
</protein>
<accession>A0AAV4T559</accession>
<comment type="caution">
    <text evidence="1">The sequence shown here is derived from an EMBL/GenBank/DDBJ whole genome shotgun (WGS) entry which is preliminary data.</text>
</comment>
<sequence>MCYQCSKLVQEMVVSGGRKALLCKQVLYIYLQPDSEMGMSYVLHKILTTRENFPQIDPLGINRKPGARPISGLFAQETRVHVGQGAVELGFWKIKGIVDSY</sequence>